<protein>
    <submittedName>
        <fullName evidence="3">Uncharacterized conserved protein YdhG, YjbR/CyaY-like superfamily, DUF1801 family</fullName>
    </submittedName>
</protein>
<dbReference type="Proteomes" id="UP000182258">
    <property type="component" value="Unassembled WGS sequence"/>
</dbReference>
<dbReference type="Proteomes" id="UP000033519">
    <property type="component" value="Unassembled WGS sequence"/>
</dbReference>
<dbReference type="OrthoDB" id="3236524at2"/>
<organism evidence="3 5">
    <name type="scientific">Devosia psychrophila</name>
    <dbReference type="NCBI Taxonomy" id="728005"/>
    <lineage>
        <taxon>Bacteria</taxon>
        <taxon>Pseudomonadati</taxon>
        <taxon>Pseudomonadota</taxon>
        <taxon>Alphaproteobacteria</taxon>
        <taxon>Hyphomicrobiales</taxon>
        <taxon>Devosiaceae</taxon>
        <taxon>Devosia</taxon>
    </lineage>
</organism>
<evidence type="ECO:0000259" key="1">
    <source>
        <dbReference type="Pfam" id="PF08818"/>
    </source>
</evidence>
<dbReference type="EMBL" id="LAPV01000056">
    <property type="protein sequence ID" value="KKC34165.1"/>
    <property type="molecule type" value="Genomic_DNA"/>
</dbReference>
<gene>
    <name evidence="3" type="ORF">SAMN04488059_12223</name>
    <name evidence="2" type="ORF">WH91_04520</name>
</gene>
<dbReference type="STRING" id="728005.SAMN04488059_12223"/>
<dbReference type="PATRIC" id="fig|728005.3.peg.3301"/>
<evidence type="ECO:0000313" key="2">
    <source>
        <dbReference type="EMBL" id="KKC34165.1"/>
    </source>
</evidence>
<evidence type="ECO:0000313" key="3">
    <source>
        <dbReference type="EMBL" id="SFD12196.1"/>
    </source>
</evidence>
<dbReference type="AlphaFoldDB" id="A0A0F5PZY6"/>
<evidence type="ECO:0000313" key="4">
    <source>
        <dbReference type="Proteomes" id="UP000033519"/>
    </source>
</evidence>
<dbReference type="SUPFAM" id="SSF159888">
    <property type="entry name" value="YdhG-like"/>
    <property type="match status" value="1"/>
</dbReference>
<feature type="domain" description="YdhG-like" evidence="1">
    <location>
        <begin position="20"/>
        <end position="109"/>
    </location>
</feature>
<reference evidence="3 5" key="2">
    <citation type="submission" date="2016-10" db="EMBL/GenBank/DDBJ databases">
        <authorList>
            <person name="de Groot N.N."/>
        </authorList>
    </citation>
    <scope>NUCLEOTIDE SEQUENCE [LARGE SCALE GENOMIC DNA]</scope>
    <source>
        <strain evidence="3 5">CGMCC 1.10210</strain>
    </source>
</reference>
<dbReference type="InterPro" id="IPR014922">
    <property type="entry name" value="YdhG-like"/>
</dbReference>
<dbReference type="Gene3D" id="3.90.1150.200">
    <property type="match status" value="1"/>
</dbReference>
<dbReference type="RefSeq" id="WP_046169817.1">
    <property type="nucleotide sequence ID" value="NZ_FOMB01000022.1"/>
</dbReference>
<reference evidence="2 4" key="1">
    <citation type="submission" date="2015-03" db="EMBL/GenBank/DDBJ databases">
        <authorList>
            <person name="Lepp D."/>
            <person name="Hassan Y.I."/>
            <person name="Li X.-Z."/>
            <person name="Zhou T."/>
        </authorList>
    </citation>
    <scope>NUCLEOTIDE SEQUENCE [LARGE SCALE GENOMIC DNA]</scope>
    <source>
        <strain evidence="2 4">Cr7-05</strain>
    </source>
</reference>
<sequence>MPAKFNTVDAYVAALPDGVQEIFAALRETILKLAPAAEEVIRYDMPAWRLNSTTVIHAAAWKSHIGLYPVYRGDADFEFAIGPFRDKKDTVKFPYKRPMPFELVERIVRVRLELDARP</sequence>
<proteinExistence type="predicted"/>
<keyword evidence="4" id="KW-1185">Reference proteome</keyword>
<name>A0A0F5PZY6_9HYPH</name>
<dbReference type="EMBL" id="FOMB01000022">
    <property type="protein sequence ID" value="SFD12196.1"/>
    <property type="molecule type" value="Genomic_DNA"/>
</dbReference>
<evidence type="ECO:0000313" key="5">
    <source>
        <dbReference type="Proteomes" id="UP000182258"/>
    </source>
</evidence>
<accession>A0A0F5PZY6</accession>
<dbReference type="Pfam" id="PF08818">
    <property type="entry name" value="DUF1801"/>
    <property type="match status" value="1"/>
</dbReference>